<comment type="caution">
    <text evidence="3">The sequence shown here is derived from an EMBL/GenBank/DDBJ whole genome shotgun (WGS) entry which is preliminary data.</text>
</comment>
<dbReference type="Pfam" id="PF00583">
    <property type="entry name" value="Acetyltransf_1"/>
    <property type="match status" value="1"/>
</dbReference>
<dbReference type="PROSITE" id="PS51186">
    <property type="entry name" value="GNAT"/>
    <property type="match status" value="1"/>
</dbReference>
<keyword evidence="4" id="KW-1185">Reference proteome</keyword>
<accession>A0A4V3WU67</accession>
<proteinExistence type="predicted"/>
<evidence type="ECO:0000259" key="2">
    <source>
        <dbReference type="PROSITE" id="PS51186"/>
    </source>
</evidence>
<evidence type="ECO:0000256" key="1">
    <source>
        <dbReference type="SAM" id="MobiDB-lite"/>
    </source>
</evidence>
<dbReference type="Gene3D" id="3.40.630.30">
    <property type="match status" value="1"/>
</dbReference>
<dbReference type="InterPro" id="IPR016181">
    <property type="entry name" value="Acyl_CoA_acyltransferase"/>
</dbReference>
<keyword evidence="3" id="KW-0808">Transferase</keyword>
<gene>
    <name evidence="3" type="ORF">E6C70_09990</name>
</gene>
<name>A0A4V3WU67_9MICO</name>
<feature type="domain" description="N-acetyltransferase" evidence="2">
    <location>
        <begin position="49"/>
        <end position="202"/>
    </location>
</feature>
<feature type="region of interest" description="Disordered" evidence="1">
    <location>
        <begin position="1"/>
        <end position="39"/>
    </location>
</feature>
<protein>
    <submittedName>
        <fullName evidence="3">GNAT family N-acetyltransferase</fullName>
    </submittedName>
</protein>
<reference evidence="3 4" key="1">
    <citation type="submission" date="2019-04" db="EMBL/GenBank/DDBJ databases">
        <authorList>
            <person name="Jiang L."/>
        </authorList>
    </citation>
    <scope>NUCLEOTIDE SEQUENCE [LARGE SCALE GENOMIC DNA]</scope>
    <source>
        <strain evidence="3 4">YIM 131861</strain>
    </source>
</reference>
<dbReference type="Proteomes" id="UP000307380">
    <property type="component" value="Unassembled WGS sequence"/>
</dbReference>
<evidence type="ECO:0000313" key="3">
    <source>
        <dbReference type="EMBL" id="THG34567.1"/>
    </source>
</evidence>
<dbReference type="OrthoDB" id="4322031at2"/>
<dbReference type="AlphaFoldDB" id="A0A4V3WU67"/>
<dbReference type="CDD" id="cd04301">
    <property type="entry name" value="NAT_SF"/>
    <property type="match status" value="1"/>
</dbReference>
<dbReference type="GO" id="GO:0016747">
    <property type="term" value="F:acyltransferase activity, transferring groups other than amino-acyl groups"/>
    <property type="evidence" value="ECO:0007669"/>
    <property type="project" value="InterPro"/>
</dbReference>
<dbReference type="InterPro" id="IPR000182">
    <property type="entry name" value="GNAT_dom"/>
</dbReference>
<evidence type="ECO:0000313" key="4">
    <source>
        <dbReference type="Proteomes" id="UP000307380"/>
    </source>
</evidence>
<dbReference type="SUPFAM" id="SSF55729">
    <property type="entry name" value="Acyl-CoA N-acyltransferases (Nat)"/>
    <property type="match status" value="1"/>
</dbReference>
<organism evidence="3 4">
    <name type="scientific">Orlajensenia flava</name>
    <dbReference type="NCBI Taxonomy" id="2565934"/>
    <lineage>
        <taxon>Bacteria</taxon>
        <taxon>Bacillati</taxon>
        <taxon>Actinomycetota</taxon>
        <taxon>Actinomycetes</taxon>
        <taxon>Micrococcales</taxon>
        <taxon>Microbacteriaceae</taxon>
        <taxon>Orlajensenia</taxon>
    </lineage>
</organism>
<dbReference type="EMBL" id="SSSN01000005">
    <property type="protein sequence ID" value="THG34567.1"/>
    <property type="molecule type" value="Genomic_DNA"/>
</dbReference>
<sequence length="202" mass="22168">MGHHRPCCAGRRVGSRRGGDHDLRPRPPRHPLTGRSSPRISYSGTVTDFEIVAATGIDAAELLVLTRACWVQEAIENDTLDIPALNESLAQVRSDLERWDTYIVRRGGRLVASVRGRLAVEPDGGSVWEIGRLMVAPDLQGAGLGRRLLDFIVGVAPDDARSFSLYTGARSMRNQRMYQAAGFVLRLDLTAPPSAVILTRDR</sequence>